<evidence type="ECO:0008006" key="4">
    <source>
        <dbReference type="Google" id="ProtNLM"/>
    </source>
</evidence>
<comment type="caution">
    <text evidence="2">The sequence shown here is derived from an EMBL/GenBank/DDBJ whole genome shotgun (WGS) entry which is preliminary data.</text>
</comment>
<keyword evidence="1" id="KW-0812">Transmembrane</keyword>
<proteinExistence type="predicted"/>
<reference evidence="2 3" key="1">
    <citation type="submission" date="2023-01" db="EMBL/GenBank/DDBJ databases">
        <title>Pseudomonas SA3-5T sp. nov., isolated from tidal flat sediment.</title>
        <authorList>
            <person name="Kim H.S."/>
            <person name="Kim J.-S."/>
            <person name="Suh M.K."/>
            <person name="Eom M.K."/>
            <person name="Lee J.-S."/>
        </authorList>
    </citation>
    <scope>NUCLEOTIDE SEQUENCE [LARGE SCALE GENOMIC DNA]</scope>
    <source>
        <strain evidence="2 3">SA3-5</strain>
    </source>
</reference>
<accession>A0ABT4XEU1</accession>
<dbReference type="Proteomes" id="UP001212042">
    <property type="component" value="Unassembled WGS sequence"/>
</dbReference>
<evidence type="ECO:0000313" key="2">
    <source>
        <dbReference type="EMBL" id="MDA7086720.1"/>
    </source>
</evidence>
<evidence type="ECO:0000313" key="3">
    <source>
        <dbReference type="Proteomes" id="UP001212042"/>
    </source>
</evidence>
<dbReference type="EMBL" id="JAQJZJ010000004">
    <property type="protein sequence ID" value="MDA7086720.1"/>
    <property type="molecule type" value="Genomic_DNA"/>
</dbReference>
<dbReference type="RefSeq" id="WP_271347629.1">
    <property type="nucleotide sequence ID" value="NZ_JAQJZJ010000004.1"/>
</dbReference>
<organism evidence="2 3">
    <name type="scientific">Pseudomonas aestuarii</name>
    <dbReference type="NCBI Taxonomy" id="3018340"/>
    <lineage>
        <taxon>Bacteria</taxon>
        <taxon>Pseudomonadati</taxon>
        <taxon>Pseudomonadota</taxon>
        <taxon>Gammaproteobacteria</taxon>
        <taxon>Pseudomonadales</taxon>
        <taxon>Pseudomonadaceae</taxon>
        <taxon>Pseudomonas</taxon>
    </lineage>
</organism>
<feature type="transmembrane region" description="Helical" evidence="1">
    <location>
        <begin position="20"/>
        <end position="42"/>
    </location>
</feature>
<keyword evidence="1" id="KW-1133">Transmembrane helix</keyword>
<keyword evidence="1" id="KW-0472">Membrane</keyword>
<gene>
    <name evidence="2" type="ORF">PH586_10045</name>
</gene>
<protein>
    <recommendedName>
        <fullName evidence="4">Transmembrane protein</fullName>
    </recommendedName>
</protein>
<sequence>MNPAITLPEVSPSRRRRGRLQLIMILAVVIGPMILASAMYQWRFWVPETRSYHGELIGTGQTRADLGVSGAPEVRWQLLVTVPGTCDTDCKQLVFLARQIHIGLNRDTARASHAVASTQPLADDYDALLRREYPQLARYQLEPQAYGEVAGKAEGAQLWIVDPRGNLVLRYDSRSKGKAILNDLRHLLKISQIG</sequence>
<name>A0ABT4XEU1_9PSED</name>
<evidence type="ECO:0000256" key="1">
    <source>
        <dbReference type="SAM" id="Phobius"/>
    </source>
</evidence>
<keyword evidence="3" id="KW-1185">Reference proteome</keyword>